<evidence type="ECO:0000313" key="4">
    <source>
        <dbReference type="Proteomes" id="UP000219285"/>
    </source>
</evidence>
<keyword evidence="4" id="KW-1185">Reference proteome</keyword>
<dbReference type="InterPro" id="IPR001173">
    <property type="entry name" value="Glyco_trans_2-like"/>
</dbReference>
<dbReference type="InterPro" id="IPR029044">
    <property type="entry name" value="Nucleotide-diphossugar_trans"/>
</dbReference>
<proteinExistence type="inferred from homology"/>
<dbReference type="OrthoDB" id="9815923at2"/>
<dbReference type="Pfam" id="PF00535">
    <property type="entry name" value="Glycos_transf_2"/>
    <property type="match status" value="1"/>
</dbReference>
<dbReference type="SUPFAM" id="SSF53448">
    <property type="entry name" value="Nucleotide-diphospho-sugar transferases"/>
    <property type="match status" value="1"/>
</dbReference>
<organism evidence="3 4">
    <name type="scientific">Alteromonas pelagimontana</name>
    <dbReference type="NCBI Taxonomy" id="1858656"/>
    <lineage>
        <taxon>Bacteria</taxon>
        <taxon>Pseudomonadati</taxon>
        <taxon>Pseudomonadota</taxon>
        <taxon>Gammaproteobacteria</taxon>
        <taxon>Alteromonadales</taxon>
        <taxon>Alteromonadaceae</taxon>
        <taxon>Alteromonas/Salinimonas group</taxon>
        <taxon>Alteromonas</taxon>
    </lineage>
</organism>
<accession>A0A6M4MFP3</accession>
<dbReference type="GO" id="GO:0016740">
    <property type="term" value="F:transferase activity"/>
    <property type="evidence" value="ECO:0007669"/>
    <property type="project" value="UniProtKB-KW"/>
</dbReference>
<reference evidence="3 4" key="2">
    <citation type="submission" date="2020-04" db="EMBL/GenBank/DDBJ databases">
        <title>Complete genome sequence of Alteromonas pelagimontana 5.12T.</title>
        <authorList>
            <person name="Sinha R.K."/>
            <person name="Krishnan K.P."/>
            <person name="Kurian J.P."/>
        </authorList>
    </citation>
    <scope>NUCLEOTIDE SEQUENCE [LARGE SCALE GENOMIC DNA]</scope>
    <source>
        <strain evidence="3 4">5.12</strain>
    </source>
</reference>
<gene>
    <name evidence="3" type="ORF">CA267_009550</name>
</gene>
<evidence type="ECO:0000259" key="2">
    <source>
        <dbReference type="Pfam" id="PF00535"/>
    </source>
</evidence>
<dbReference type="PANTHER" id="PTHR43630">
    <property type="entry name" value="POLY-BETA-1,6-N-ACETYL-D-GLUCOSAMINE SYNTHASE"/>
    <property type="match status" value="1"/>
</dbReference>
<dbReference type="Gene3D" id="3.90.550.10">
    <property type="entry name" value="Spore Coat Polysaccharide Biosynthesis Protein SpsA, Chain A"/>
    <property type="match status" value="1"/>
</dbReference>
<name>A0A6M4MFP3_9ALTE</name>
<comment type="similarity">
    <text evidence="1">Belongs to the glycosyltransferase 2 family. WaaE/KdtX subfamily.</text>
</comment>
<evidence type="ECO:0000256" key="1">
    <source>
        <dbReference type="ARBA" id="ARBA00038494"/>
    </source>
</evidence>
<dbReference type="RefSeq" id="WP_075607697.1">
    <property type="nucleotide sequence ID" value="NZ_CP052766.1"/>
</dbReference>
<dbReference type="Proteomes" id="UP000219285">
    <property type="component" value="Chromosome"/>
</dbReference>
<dbReference type="AlphaFoldDB" id="A0A6M4MFP3"/>
<sequence>MKRRKISCFVIAYNEADRIAACLMPLAGWVDQLIVLDSGSTDGTAEIAKRYADDVYTTDWPGFAAQRTRALEYCKHEWVLNVDADEVVSEALKQDIDEILSRPTLSATLINIPWKTYLFGGALSHGRYSTPQGKLFLKEGAKFKDKSVHETLIMPHKEIATVKSPLYHYSWRDYYHVQEKHLKYATLAAGDKHKSGKRISLSFAVFRFFMDFTQQYIFRAGFLDGKRGFLMAVILGQYAFHKYAGLWSLTQETIKDDVRK</sequence>
<keyword evidence="3" id="KW-0808">Transferase</keyword>
<protein>
    <submittedName>
        <fullName evidence="3">Glycosyltransferase family 2 protein</fullName>
    </submittedName>
</protein>
<evidence type="ECO:0000313" key="3">
    <source>
        <dbReference type="EMBL" id="QJR81006.1"/>
    </source>
</evidence>
<dbReference type="EMBL" id="CP052766">
    <property type="protein sequence ID" value="QJR81006.1"/>
    <property type="molecule type" value="Genomic_DNA"/>
</dbReference>
<dbReference type="CDD" id="cd02511">
    <property type="entry name" value="Beta4Glucosyltransferase"/>
    <property type="match status" value="1"/>
</dbReference>
<feature type="domain" description="Glycosyltransferase 2-like" evidence="2">
    <location>
        <begin position="7"/>
        <end position="102"/>
    </location>
</feature>
<dbReference type="KEGG" id="apel:CA267_009550"/>
<dbReference type="PANTHER" id="PTHR43630:SF2">
    <property type="entry name" value="GLYCOSYLTRANSFERASE"/>
    <property type="match status" value="1"/>
</dbReference>
<reference evidence="4" key="1">
    <citation type="submission" date="2014-12" db="EMBL/GenBank/DDBJ databases">
        <title>Complete genome sequence of a multi-drug resistant Klebsiella pneumoniae.</title>
        <authorList>
            <person name="Hua X."/>
            <person name="Chen Q."/>
            <person name="Li X."/>
            <person name="Feng Y."/>
            <person name="Ruan Z."/>
            <person name="Yu Y."/>
        </authorList>
    </citation>
    <scope>NUCLEOTIDE SEQUENCE [LARGE SCALE GENOMIC DNA]</scope>
    <source>
        <strain evidence="4">5.12</strain>
    </source>
</reference>